<accession>F8NV52</accession>
<dbReference type="SUPFAM" id="SSF55729">
    <property type="entry name" value="Acyl-CoA N-acyltransferases (Nat)"/>
    <property type="match status" value="1"/>
</dbReference>
<evidence type="ECO:0000313" key="2">
    <source>
        <dbReference type="EMBL" id="EGO25314.1"/>
    </source>
</evidence>
<dbReference type="OrthoDB" id="41238at2759"/>
<dbReference type="Proteomes" id="UP000008064">
    <property type="component" value="Unassembled WGS sequence"/>
</dbReference>
<dbReference type="GeneID" id="18818871"/>
<sequence>MSYINSYHAPELPALSDEELLGPEPYDVNFLYRPGDLSTDRIRLTPFIPRLHAEAFLAGIKGHDDVFKYIPLSLDTPQLLLGFTEFLVRRQPENILFAIIDTTRPDPARPELQGSLAGLIGLLYTSTMMLKTEMGPVVVLPAFQRTHVATHAVGTLLRYALETPTNGGMGMRRVAWTAHPDNVSSHKAATRMGFKVEGQLRWFMTMQPGSVEGLAVREGDPTPEKLGRDSVLYAICWDDWEKEARELVNRAITRI</sequence>
<dbReference type="PROSITE" id="PS51186">
    <property type="entry name" value="GNAT"/>
    <property type="match status" value="1"/>
</dbReference>
<reference evidence="2" key="1">
    <citation type="submission" date="2011-04" db="EMBL/GenBank/DDBJ databases">
        <title>Evolution of plant cell wall degrading machinery underlies the functional diversity of forest fungi.</title>
        <authorList>
            <consortium name="US DOE Joint Genome Institute (JGI-PGF)"/>
            <person name="Eastwood D.C."/>
            <person name="Floudas D."/>
            <person name="Binder M."/>
            <person name="Majcherczyk A."/>
            <person name="Schneider P."/>
            <person name="Aerts A."/>
            <person name="Asiegbu F.O."/>
            <person name="Baker S.E."/>
            <person name="Barry K."/>
            <person name="Bendiksby M."/>
            <person name="Blumentritt M."/>
            <person name="Coutinho P.M."/>
            <person name="Cullen D."/>
            <person name="Cullen D."/>
            <person name="Gathman A."/>
            <person name="Goodell B."/>
            <person name="Henrissat B."/>
            <person name="Ihrmark K."/>
            <person name="Kauserud H."/>
            <person name="Kohler A."/>
            <person name="LaButti K."/>
            <person name="Lapidus A."/>
            <person name="Lavin J.L."/>
            <person name="Lee Y.-H."/>
            <person name="Lindquist E."/>
            <person name="Lilly W."/>
            <person name="Lucas S."/>
            <person name="Morin E."/>
            <person name="Murat C."/>
            <person name="Oguiza J.A."/>
            <person name="Park J."/>
            <person name="Pisabarro A.G."/>
            <person name="Riley R."/>
            <person name="Rosling A."/>
            <person name="Salamov A."/>
            <person name="Schmidt O."/>
            <person name="Schmutz J."/>
            <person name="Skrede I."/>
            <person name="Stenlid J."/>
            <person name="Wiebenga A."/>
            <person name="Xie X."/>
            <person name="Kues U."/>
            <person name="Hibbett D.S."/>
            <person name="Hoffmeister D."/>
            <person name="Hogberg N."/>
            <person name="Martin F."/>
            <person name="Grigoriev I.V."/>
            <person name="Watkinson S.C."/>
        </authorList>
    </citation>
    <scope>NUCLEOTIDE SEQUENCE</scope>
    <source>
        <strain evidence="2">S7.9</strain>
    </source>
</reference>
<dbReference type="Gene3D" id="3.40.630.30">
    <property type="match status" value="1"/>
</dbReference>
<dbReference type="InterPro" id="IPR000182">
    <property type="entry name" value="GNAT_dom"/>
</dbReference>
<dbReference type="GO" id="GO:0008999">
    <property type="term" value="F:protein-N-terminal-alanine acetyltransferase activity"/>
    <property type="evidence" value="ECO:0007669"/>
    <property type="project" value="TreeGrafter"/>
</dbReference>
<dbReference type="EMBL" id="GL945433">
    <property type="protein sequence ID" value="EGO25314.1"/>
    <property type="molecule type" value="Genomic_DNA"/>
</dbReference>
<protein>
    <recommendedName>
        <fullName evidence="1">N-acetyltransferase domain-containing protein</fullName>
    </recommendedName>
</protein>
<dbReference type="PANTHER" id="PTHR43441">
    <property type="entry name" value="RIBOSOMAL-PROTEIN-SERINE ACETYLTRANSFERASE"/>
    <property type="match status" value="1"/>
</dbReference>
<dbReference type="InterPro" id="IPR016181">
    <property type="entry name" value="Acyl_CoA_acyltransferase"/>
</dbReference>
<dbReference type="HOGENOM" id="CLU_078023_0_0_1"/>
<dbReference type="Pfam" id="PF13302">
    <property type="entry name" value="Acetyltransf_3"/>
    <property type="match status" value="1"/>
</dbReference>
<dbReference type="RefSeq" id="XP_007317436.1">
    <property type="nucleotide sequence ID" value="XM_007317374.1"/>
</dbReference>
<dbReference type="InterPro" id="IPR051908">
    <property type="entry name" value="Ribosomal_N-acetyltransferase"/>
</dbReference>
<proteinExistence type="predicted"/>
<feature type="domain" description="N-acetyltransferase" evidence="1">
    <location>
        <begin position="67"/>
        <end position="223"/>
    </location>
</feature>
<dbReference type="GO" id="GO:1990189">
    <property type="term" value="F:protein N-terminal-serine acetyltransferase activity"/>
    <property type="evidence" value="ECO:0007669"/>
    <property type="project" value="TreeGrafter"/>
</dbReference>
<dbReference type="PANTHER" id="PTHR43441:SF5">
    <property type="entry name" value="FAMILY ACETYLTRANSFERASE, PUTATIVE-RELATED"/>
    <property type="match status" value="1"/>
</dbReference>
<dbReference type="AlphaFoldDB" id="F8NV52"/>
<gene>
    <name evidence="2" type="ORF">SERLADRAFT_465269</name>
</gene>
<evidence type="ECO:0000259" key="1">
    <source>
        <dbReference type="PROSITE" id="PS51186"/>
    </source>
</evidence>
<dbReference type="KEGG" id="sla:SERLADRAFT_465269"/>
<name>F8NV52_SERL9</name>
<organism>
    <name type="scientific">Serpula lacrymans var. lacrymans (strain S7.9)</name>
    <name type="common">Dry rot fungus</name>
    <dbReference type="NCBI Taxonomy" id="578457"/>
    <lineage>
        <taxon>Eukaryota</taxon>
        <taxon>Fungi</taxon>
        <taxon>Dikarya</taxon>
        <taxon>Basidiomycota</taxon>
        <taxon>Agaricomycotina</taxon>
        <taxon>Agaricomycetes</taxon>
        <taxon>Agaricomycetidae</taxon>
        <taxon>Boletales</taxon>
        <taxon>Coniophorineae</taxon>
        <taxon>Serpulaceae</taxon>
        <taxon>Serpula</taxon>
    </lineage>
</organism>